<keyword evidence="1" id="KW-0805">Transcription regulation</keyword>
<dbReference type="Pfam" id="PF07883">
    <property type="entry name" value="Cupin_2"/>
    <property type="match status" value="1"/>
</dbReference>
<dbReference type="InterPro" id="IPR013096">
    <property type="entry name" value="Cupin_2"/>
</dbReference>
<keyword evidence="6" id="KW-1185">Reference proteome</keyword>
<dbReference type="InterPro" id="IPR018060">
    <property type="entry name" value="HTH_AraC"/>
</dbReference>
<dbReference type="PANTHER" id="PTHR43280">
    <property type="entry name" value="ARAC-FAMILY TRANSCRIPTIONAL REGULATOR"/>
    <property type="match status" value="1"/>
</dbReference>
<sequence>MKKQLHEAIQYPDEAFPSIMYIHTNRGSIPKGRGVNDLHWHEELQMTLVTKGNLTIRINGVDYGLGTGQAIFINKSVLHTVTQLSPDGEYVSFNFPEKLLAFYSDSVMERNHVLPYTNSYLLSLVIKGDAEWQEQILQILWEMKKKFERKESWGWQYEISIHTVQLWLILISNISLSSEQSSKHSRLQQERLQLMLSFIHQNYMNPITLKEIADVAHLSVSECARSFKKSIRMTPYDYLVKYRIKKSCELLETTEYTVTEIARIVGFNHVNHFIQSFKKQRDITPKEYRKIRNEQTPS</sequence>
<organism evidence="5 6">
    <name type="scientific">Paenibacillus hodogayensis</name>
    <dbReference type="NCBI Taxonomy" id="279208"/>
    <lineage>
        <taxon>Bacteria</taxon>
        <taxon>Bacillati</taxon>
        <taxon>Bacillota</taxon>
        <taxon>Bacilli</taxon>
        <taxon>Bacillales</taxon>
        <taxon>Paenibacillaceae</taxon>
        <taxon>Paenibacillus</taxon>
    </lineage>
</organism>
<dbReference type="InterPro" id="IPR020449">
    <property type="entry name" value="Tscrpt_reg_AraC-type_HTH"/>
</dbReference>
<dbReference type="InterPro" id="IPR037923">
    <property type="entry name" value="HTH-like"/>
</dbReference>
<dbReference type="PROSITE" id="PS01124">
    <property type="entry name" value="HTH_ARAC_FAMILY_2"/>
    <property type="match status" value="1"/>
</dbReference>
<dbReference type="SMART" id="SM00342">
    <property type="entry name" value="HTH_ARAC"/>
    <property type="match status" value="1"/>
</dbReference>
<dbReference type="Proteomes" id="UP001589619">
    <property type="component" value="Unassembled WGS sequence"/>
</dbReference>
<dbReference type="InterPro" id="IPR018062">
    <property type="entry name" value="HTH_AraC-typ_CS"/>
</dbReference>
<dbReference type="Pfam" id="PF12833">
    <property type="entry name" value="HTH_18"/>
    <property type="match status" value="1"/>
</dbReference>
<dbReference type="PROSITE" id="PS00041">
    <property type="entry name" value="HTH_ARAC_FAMILY_1"/>
    <property type="match status" value="1"/>
</dbReference>
<evidence type="ECO:0000256" key="3">
    <source>
        <dbReference type="ARBA" id="ARBA00023163"/>
    </source>
</evidence>
<protein>
    <submittedName>
        <fullName evidence="5">AraC family transcriptional regulator</fullName>
    </submittedName>
</protein>
<comment type="caution">
    <text evidence="5">The sequence shown here is derived from an EMBL/GenBank/DDBJ whole genome shotgun (WGS) entry which is preliminary data.</text>
</comment>
<proteinExistence type="predicted"/>
<accession>A0ABV5W256</accession>
<dbReference type="InterPro" id="IPR014710">
    <property type="entry name" value="RmlC-like_jellyroll"/>
</dbReference>
<dbReference type="EMBL" id="JBHMAG010000016">
    <property type="protein sequence ID" value="MFB9754573.1"/>
    <property type="molecule type" value="Genomic_DNA"/>
</dbReference>
<dbReference type="Gene3D" id="1.10.10.60">
    <property type="entry name" value="Homeodomain-like"/>
    <property type="match status" value="2"/>
</dbReference>
<name>A0ABV5W256_9BACL</name>
<evidence type="ECO:0000313" key="6">
    <source>
        <dbReference type="Proteomes" id="UP001589619"/>
    </source>
</evidence>
<evidence type="ECO:0000313" key="5">
    <source>
        <dbReference type="EMBL" id="MFB9754573.1"/>
    </source>
</evidence>
<evidence type="ECO:0000256" key="1">
    <source>
        <dbReference type="ARBA" id="ARBA00023015"/>
    </source>
</evidence>
<dbReference type="SUPFAM" id="SSF51215">
    <property type="entry name" value="Regulatory protein AraC"/>
    <property type="match status" value="1"/>
</dbReference>
<keyword evidence="2" id="KW-0238">DNA-binding</keyword>
<dbReference type="RefSeq" id="WP_344909165.1">
    <property type="nucleotide sequence ID" value="NZ_BAAAYO010000008.1"/>
</dbReference>
<evidence type="ECO:0000256" key="2">
    <source>
        <dbReference type="ARBA" id="ARBA00023125"/>
    </source>
</evidence>
<keyword evidence="3" id="KW-0804">Transcription</keyword>
<evidence type="ECO:0000259" key="4">
    <source>
        <dbReference type="PROSITE" id="PS01124"/>
    </source>
</evidence>
<dbReference type="SUPFAM" id="SSF46689">
    <property type="entry name" value="Homeodomain-like"/>
    <property type="match status" value="2"/>
</dbReference>
<dbReference type="InterPro" id="IPR009057">
    <property type="entry name" value="Homeodomain-like_sf"/>
</dbReference>
<feature type="domain" description="HTH araC/xylS-type" evidence="4">
    <location>
        <begin position="193"/>
        <end position="291"/>
    </location>
</feature>
<gene>
    <name evidence="5" type="ORF">ACFFNY_23645</name>
</gene>
<reference evidence="5 6" key="1">
    <citation type="submission" date="2024-09" db="EMBL/GenBank/DDBJ databases">
        <authorList>
            <person name="Sun Q."/>
            <person name="Mori K."/>
        </authorList>
    </citation>
    <scope>NUCLEOTIDE SEQUENCE [LARGE SCALE GENOMIC DNA]</scope>
    <source>
        <strain evidence="5 6">JCM 12520</strain>
    </source>
</reference>
<dbReference type="PRINTS" id="PR00032">
    <property type="entry name" value="HTHARAC"/>
</dbReference>
<dbReference type="PANTHER" id="PTHR43280:SF28">
    <property type="entry name" value="HTH-TYPE TRANSCRIPTIONAL ACTIVATOR RHAS"/>
    <property type="match status" value="1"/>
</dbReference>
<dbReference type="Gene3D" id="2.60.120.10">
    <property type="entry name" value="Jelly Rolls"/>
    <property type="match status" value="1"/>
</dbReference>